<keyword evidence="6" id="KW-0687">Ribonucleoprotein</keyword>
<keyword evidence="10" id="KW-1185">Reference proteome</keyword>
<accession>A0A6L2PYP1</accession>
<keyword evidence="4" id="KW-0689">Ribosomal protein</keyword>
<dbReference type="PANTHER" id="PTHR15909:SF0">
    <property type="entry name" value="LARGE RIBOSOMAL SUBUNIT PROTEIN BL35M"/>
    <property type="match status" value="1"/>
</dbReference>
<organism evidence="9 10">
    <name type="scientific">Coptotermes formosanus</name>
    <name type="common">Formosan subterranean termite</name>
    <dbReference type="NCBI Taxonomy" id="36987"/>
    <lineage>
        <taxon>Eukaryota</taxon>
        <taxon>Metazoa</taxon>
        <taxon>Ecdysozoa</taxon>
        <taxon>Arthropoda</taxon>
        <taxon>Hexapoda</taxon>
        <taxon>Insecta</taxon>
        <taxon>Pterygota</taxon>
        <taxon>Neoptera</taxon>
        <taxon>Polyneoptera</taxon>
        <taxon>Dictyoptera</taxon>
        <taxon>Blattodea</taxon>
        <taxon>Blattoidea</taxon>
        <taxon>Termitoidae</taxon>
        <taxon>Rhinotermitidae</taxon>
        <taxon>Coptotermes</taxon>
    </lineage>
</organism>
<dbReference type="Pfam" id="PF01632">
    <property type="entry name" value="Ribosomal_L35p"/>
    <property type="match status" value="1"/>
</dbReference>
<dbReference type="OrthoDB" id="5847109at2759"/>
<proteinExistence type="inferred from homology"/>
<dbReference type="AlphaFoldDB" id="A0A6L2PYP1"/>
<sequence>MRLTASQPRKGAVKETHLLPLITAYEHVLNMACVARTVGVSGKRVTAVLSPSVVTSEQKTYITLSPQFQSMQQCSLNHNTRFAQIAKSQLLSAVVQQNIPKILQPQIRTVTKFSLKKGKRKTVKTVIRRFFRLAWGGWIRTHAGRFRHLWRKSEYQKYRYRQHVFCNATQCTLLDKMVTKYWKRQRYYVDDPYEPYHTREEFPITRKKPLPPPPR</sequence>
<evidence type="ECO:0000256" key="2">
    <source>
        <dbReference type="ARBA" id="ARBA00006598"/>
    </source>
</evidence>
<evidence type="ECO:0000256" key="3">
    <source>
        <dbReference type="ARBA" id="ARBA00022946"/>
    </source>
</evidence>
<evidence type="ECO:0000256" key="4">
    <source>
        <dbReference type="ARBA" id="ARBA00022980"/>
    </source>
</evidence>
<dbReference type="SUPFAM" id="SSF143034">
    <property type="entry name" value="L35p-like"/>
    <property type="match status" value="1"/>
</dbReference>
<protein>
    <recommendedName>
        <fullName evidence="7">Large ribosomal subunit protein bL35m</fullName>
    </recommendedName>
    <alternativeName>
        <fullName evidence="8">39S ribosomal protein L35, mitochondrial</fullName>
    </alternativeName>
</protein>
<dbReference type="FunCoup" id="A0A6L2PYP1">
    <property type="interactions" value="828"/>
</dbReference>
<dbReference type="GO" id="GO:0006412">
    <property type="term" value="P:translation"/>
    <property type="evidence" value="ECO:0007669"/>
    <property type="project" value="InterPro"/>
</dbReference>
<evidence type="ECO:0000256" key="8">
    <source>
        <dbReference type="ARBA" id="ARBA00035418"/>
    </source>
</evidence>
<evidence type="ECO:0000256" key="7">
    <source>
        <dbReference type="ARBA" id="ARBA00035273"/>
    </source>
</evidence>
<dbReference type="GO" id="GO:0003735">
    <property type="term" value="F:structural constituent of ribosome"/>
    <property type="evidence" value="ECO:0007669"/>
    <property type="project" value="InterPro"/>
</dbReference>
<dbReference type="InParanoid" id="A0A6L2PYP1"/>
<dbReference type="InterPro" id="IPR037229">
    <property type="entry name" value="Ribosomal_bL35_sf"/>
</dbReference>
<dbReference type="EMBL" id="BLKM01012422">
    <property type="protein sequence ID" value="GFG36402.1"/>
    <property type="molecule type" value="Genomic_DNA"/>
</dbReference>
<dbReference type="GO" id="GO:1990904">
    <property type="term" value="C:ribonucleoprotein complex"/>
    <property type="evidence" value="ECO:0007669"/>
    <property type="project" value="UniProtKB-KW"/>
</dbReference>
<evidence type="ECO:0000313" key="9">
    <source>
        <dbReference type="EMBL" id="GFG36402.1"/>
    </source>
</evidence>
<evidence type="ECO:0000256" key="5">
    <source>
        <dbReference type="ARBA" id="ARBA00023128"/>
    </source>
</evidence>
<keyword evidence="5" id="KW-0496">Mitochondrion</keyword>
<comment type="subcellular location">
    <subcellularLocation>
        <location evidence="1">Mitochondrion</location>
    </subcellularLocation>
</comment>
<reference evidence="10" key="1">
    <citation type="submission" date="2020-01" db="EMBL/GenBank/DDBJ databases">
        <title>Draft genome sequence of the Termite Coptotermes fromosanus.</title>
        <authorList>
            <person name="Itakura S."/>
            <person name="Yosikawa Y."/>
            <person name="Umezawa K."/>
        </authorList>
    </citation>
    <scope>NUCLEOTIDE SEQUENCE [LARGE SCALE GENOMIC DNA]</scope>
</reference>
<evidence type="ECO:0000256" key="1">
    <source>
        <dbReference type="ARBA" id="ARBA00004173"/>
    </source>
</evidence>
<dbReference type="GO" id="GO:0005739">
    <property type="term" value="C:mitochondrion"/>
    <property type="evidence" value="ECO:0007669"/>
    <property type="project" value="UniProtKB-SubCell"/>
</dbReference>
<dbReference type="GO" id="GO:0005840">
    <property type="term" value="C:ribosome"/>
    <property type="evidence" value="ECO:0007669"/>
    <property type="project" value="UniProtKB-KW"/>
</dbReference>
<evidence type="ECO:0000313" key="10">
    <source>
        <dbReference type="Proteomes" id="UP000502823"/>
    </source>
</evidence>
<dbReference type="PANTHER" id="PTHR15909">
    <property type="entry name" value="39S RIBOSOMAL PROTEIN L35, MITOCHONDRIAL"/>
    <property type="match status" value="1"/>
</dbReference>
<dbReference type="InterPro" id="IPR021137">
    <property type="entry name" value="Ribosomal_bL35-like"/>
</dbReference>
<comment type="caution">
    <text evidence="9">The sequence shown here is derived from an EMBL/GenBank/DDBJ whole genome shotgun (WGS) entry which is preliminary data.</text>
</comment>
<dbReference type="InterPro" id="IPR019338">
    <property type="entry name" value="Ribosomal_bL35m"/>
</dbReference>
<comment type="similarity">
    <text evidence="2">Belongs to the bacterial ribosomal protein bL35 family.</text>
</comment>
<name>A0A6L2PYP1_COPFO</name>
<evidence type="ECO:0000256" key="6">
    <source>
        <dbReference type="ARBA" id="ARBA00023274"/>
    </source>
</evidence>
<dbReference type="Proteomes" id="UP000502823">
    <property type="component" value="Unassembled WGS sequence"/>
</dbReference>
<gene>
    <name evidence="9" type="ORF">Cfor_06990</name>
</gene>
<keyword evidence="3" id="KW-0809">Transit peptide</keyword>